<protein>
    <submittedName>
        <fullName evidence="1">Uncharacterized protein</fullName>
    </submittedName>
</protein>
<organism evidence="1 2">
    <name type="scientific">Pocillopora damicornis</name>
    <name type="common">Cauliflower coral</name>
    <name type="synonym">Millepora damicornis</name>
    <dbReference type="NCBI Taxonomy" id="46731"/>
    <lineage>
        <taxon>Eukaryota</taxon>
        <taxon>Metazoa</taxon>
        <taxon>Cnidaria</taxon>
        <taxon>Anthozoa</taxon>
        <taxon>Hexacorallia</taxon>
        <taxon>Scleractinia</taxon>
        <taxon>Astrocoeniina</taxon>
        <taxon>Pocilloporidae</taxon>
        <taxon>Pocillopora</taxon>
    </lineage>
</organism>
<evidence type="ECO:0000313" key="1">
    <source>
        <dbReference type="EMBL" id="RMX49552.1"/>
    </source>
</evidence>
<name>A0A3M6U785_POCDA</name>
<dbReference type="EMBL" id="RCHS01002102">
    <property type="protein sequence ID" value="RMX49552.1"/>
    <property type="molecule type" value="Genomic_DNA"/>
</dbReference>
<reference evidence="1 2" key="1">
    <citation type="journal article" date="2018" name="Sci. Rep.">
        <title>Comparative analysis of the Pocillopora damicornis genome highlights role of immune system in coral evolution.</title>
        <authorList>
            <person name="Cunning R."/>
            <person name="Bay R.A."/>
            <person name="Gillette P."/>
            <person name="Baker A.C."/>
            <person name="Traylor-Knowles N."/>
        </authorList>
    </citation>
    <scope>NUCLEOTIDE SEQUENCE [LARGE SCALE GENOMIC DNA]</scope>
    <source>
        <strain evidence="1">RSMAS</strain>
        <tissue evidence="1">Whole animal</tissue>
    </source>
</reference>
<gene>
    <name evidence="1" type="ORF">pdam_00024656</name>
</gene>
<dbReference type="OrthoDB" id="5982703at2759"/>
<dbReference type="Proteomes" id="UP000275408">
    <property type="component" value="Unassembled WGS sequence"/>
</dbReference>
<dbReference type="Gene3D" id="3.60.10.10">
    <property type="entry name" value="Endonuclease/exonuclease/phosphatase"/>
    <property type="match status" value="1"/>
</dbReference>
<keyword evidence="2" id="KW-1185">Reference proteome</keyword>
<dbReference type="SUPFAM" id="SSF56219">
    <property type="entry name" value="DNase I-like"/>
    <property type="match status" value="1"/>
</dbReference>
<comment type="caution">
    <text evidence="1">The sequence shown here is derived from an EMBL/GenBank/DDBJ whole genome shotgun (WGS) entry which is preliminary data.</text>
</comment>
<sequence>MTTERLLVSKRRNSRSLARLLYGKGKRDPIGNNIRRRMKGIHFPPCYAGGADVCHPRGSMELVGFHLSFLLEKFKPLSPKPTQSRKKQETEVEQVHDPTNHINESSTVFTFPQDECVKVFQRSLEKHLSLEKCIKSLEKRSLLDLAKLGYKSRDLLHLKRCLITEVSCLSPPSSGKYLAHGFDPEASLIQDRNTQTISKRKNMLVHLNARSLLQHIDELRLIFSKVFPPIIAITETWLDNSIEDSEIAIPNYSVKRLDRKDNRRGGGVALYLLEDLKYTRRKDLEEDSEAISIQVQLWKTNFLVRCVYRALNESLEVFDYLDDLLSLFADVEM</sequence>
<dbReference type="InterPro" id="IPR036691">
    <property type="entry name" value="Endo/exonu/phosph_ase_sf"/>
</dbReference>
<evidence type="ECO:0000313" key="2">
    <source>
        <dbReference type="Proteomes" id="UP000275408"/>
    </source>
</evidence>
<accession>A0A3M6U785</accession>
<dbReference type="AlphaFoldDB" id="A0A3M6U785"/>
<proteinExistence type="predicted"/>